<evidence type="ECO:0000313" key="3">
    <source>
        <dbReference type="EMBL" id="CAH3045728.1"/>
    </source>
</evidence>
<dbReference type="EMBL" id="CALNXJ010000008">
    <property type="protein sequence ID" value="CAH3045728.1"/>
    <property type="molecule type" value="Genomic_DNA"/>
</dbReference>
<gene>
    <name evidence="3" type="ORF">PMEA_00033735</name>
</gene>
<keyword evidence="4" id="KW-1185">Reference proteome</keyword>
<comment type="caution">
    <text evidence="3">The sequence shown here is derived from an EMBL/GenBank/DDBJ whole genome shotgun (WGS) entry which is preliminary data.</text>
</comment>
<evidence type="ECO:0000256" key="2">
    <source>
        <dbReference type="SAM" id="Phobius"/>
    </source>
</evidence>
<keyword evidence="2" id="KW-1133">Transmembrane helix</keyword>
<evidence type="ECO:0000256" key="1">
    <source>
        <dbReference type="SAM" id="MobiDB-lite"/>
    </source>
</evidence>
<reference evidence="3 4" key="1">
    <citation type="submission" date="2022-05" db="EMBL/GenBank/DDBJ databases">
        <authorList>
            <consortium name="Genoscope - CEA"/>
            <person name="William W."/>
        </authorList>
    </citation>
    <scope>NUCLEOTIDE SEQUENCE [LARGE SCALE GENOMIC DNA]</scope>
</reference>
<accession>A0AAU9W7Y7</accession>
<keyword evidence="2" id="KW-0812">Transmembrane</keyword>
<evidence type="ECO:0000313" key="4">
    <source>
        <dbReference type="Proteomes" id="UP001159428"/>
    </source>
</evidence>
<organism evidence="3 4">
    <name type="scientific">Pocillopora meandrina</name>
    <dbReference type="NCBI Taxonomy" id="46732"/>
    <lineage>
        <taxon>Eukaryota</taxon>
        <taxon>Metazoa</taxon>
        <taxon>Cnidaria</taxon>
        <taxon>Anthozoa</taxon>
        <taxon>Hexacorallia</taxon>
        <taxon>Scleractinia</taxon>
        <taxon>Astrocoeniina</taxon>
        <taxon>Pocilloporidae</taxon>
        <taxon>Pocillopora</taxon>
    </lineage>
</organism>
<protein>
    <recommendedName>
        <fullName evidence="5">Mid2 domain-containing protein</fullName>
    </recommendedName>
</protein>
<sequence>MNKTGLDGACTHPVEEICLKGKTEFKKVNESLLMIEIFNVAVNDGGKYKVVALFSYTHNDTETEKCLQVHHLNVSDNSTETTTTPVPHSIKVYSPSSSSDNTTETTTTPVPQSTKVYSSSSSSGPGGKKLGIVLGIALPIALLIIARLLYHFIRRQMAIRTTRNEYTQTN</sequence>
<proteinExistence type="predicted"/>
<feature type="compositionally biased region" description="Low complexity" evidence="1">
    <location>
        <begin position="94"/>
        <end position="123"/>
    </location>
</feature>
<feature type="transmembrane region" description="Helical" evidence="2">
    <location>
        <begin position="130"/>
        <end position="150"/>
    </location>
</feature>
<feature type="compositionally biased region" description="Polar residues" evidence="1">
    <location>
        <begin position="76"/>
        <end position="86"/>
    </location>
</feature>
<name>A0AAU9W7Y7_9CNID</name>
<evidence type="ECO:0008006" key="5">
    <source>
        <dbReference type="Google" id="ProtNLM"/>
    </source>
</evidence>
<dbReference type="AlphaFoldDB" id="A0AAU9W7Y7"/>
<feature type="region of interest" description="Disordered" evidence="1">
    <location>
        <begin position="76"/>
        <end position="125"/>
    </location>
</feature>
<keyword evidence="2" id="KW-0472">Membrane</keyword>
<dbReference type="Proteomes" id="UP001159428">
    <property type="component" value="Unassembled WGS sequence"/>
</dbReference>